<dbReference type="Proteomes" id="UP000799754">
    <property type="component" value="Unassembled WGS sequence"/>
</dbReference>
<feature type="non-terminal residue" evidence="1">
    <location>
        <position position="465"/>
    </location>
</feature>
<protein>
    <submittedName>
        <fullName evidence="1">Cytochrome P450</fullName>
    </submittedName>
</protein>
<feature type="non-terminal residue" evidence="1">
    <location>
        <position position="1"/>
    </location>
</feature>
<dbReference type="EMBL" id="MU006759">
    <property type="protein sequence ID" value="KAF2621185.1"/>
    <property type="molecule type" value="Genomic_DNA"/>
</dbReference>
<name>A0ACB6RGX0_9PLEO</name>
<sequence>LFAIVSCASIGCYLIYMLFVRQLISPYRHLPTAKQPSLWRRLFHEPTPFELRYWMQETPNNGLVRFFGFLNQERLFITSAGTMKQVLQKDAQKYDKLPWLGNLQSAVGVSGLVSSKGDLHKLHRKVTIGAFNDLSTRILYPEIWTSILKIVTDVPKLIADCSTIKVNLLLQLACLEISLHAGFGIDIDILRDPQQPIAQNYLRPFQLGERSSLYMKLLHICPVALQLPAVALISKLMGVNVWRMRTLLIRNQDDGRTEANESHDIMNGLLRRGYNRLSERVLMRHLMTTMAANTEMVSNQLSWAIYALSHPDNLHVQTRLRNEIHASFPNPPATMSWETMHCQNYLLGVVNEILRLYPNVGHRGRVVNADTMLDNLHLSKGTILVWPVYATNRDPRQWGPDADIFKPERWNPAESVDKETKRWNAFSFMTFGQGLRKCPGESYTRVVMASMLMGLIGRFEFRRPD</sequence>
<accession>A0ACB6RGX0</accession>
<evidence type="ECO:0000313" key="1">
    <source>
        <dbReference type="EMBL" id="KAF2621185.1"/>
    </source>
</evidence>
<evidence type="ECO:0000313" key="2">
    <source>
        <dbReference type="Proteomes" id="UP000799754"/>
    </source>
</evidence>
<gene>
    <name evidence="1" type="ORF">BU25DRAFT_325884</name>
</gene>
<comment type="caution">
    <text evidence="1">The sequence shown here is derived from an EMBL/GenBank/DDBJ whole genome shotgun (WGS) entry which is preliminary data.</text>
</comment>
<reference evidence="1" key="1">
    <citation type="journal article" date="2020" name="Stud. Mycol.">
        <title>101 Dothideomycetes genomes: a test case for predicting lifestyles and emergence of pathogens.</title>
        <authorList>
            <person name="Haridas S."/>
            <person name="Albert R."/>
            <person name="Binder M."/>
            <person name="Bloem J."/>
            <person name="Labutti K."/>
            <person name="Salamov A."/>
            <person name="Andreopoulos B."/>
            <person name="Baker S."/>
            <person name="Barry K."/>
            <person name="Bills G."/>
            <person name="Bluhm B."/>
            <person name="Cannon C."/>
            <person name="Castanera R."/>
            <person name="Culley D."/>
            <person name="Daum C."/>
            <person name="Ezra D."/>
            <person name="Gonzalez J."/>
            <person name="Henrissat B."/>
            <person name="Kuo A."/>
            <person name="Liang C."/>
            <person name="Lipzen A."/>
            <person name="Lutzoni F."/>
            <person name="Magnuson J."/>
            <person name="Mondo S."/>
            <person name="Nolan M."/>
            <person name="Ohm R."/>
            <person name="Pangilinan J."/>
            <person name="Park H.-J."/>
            <person name="Ramirez L."/>
            <person name="Alfaro M."/>
            <person name="Sun H."/>
            <person name="Tritt A."/>
            <person name="Yoshinaga Y."/>
            <person name="Zwiers L.-H."/>
            <person name="Turgeon B."/>
            <person name="Goodwin S."/>
            <person name="Spatafora J."/>
            <person name="Crous P."/>
            <person name="Grigoriev I."/>
        </authorList>
    </citation>
    <scope>NUCLEOTIDE SEQUENCE</scope>
    <source>
        <strain evidence="1">CBS 525.71</strain>
    </source>
</reference>
<keyword evidence="2" id="KW-1185">Reference proteome</keyword>
<proteinExistence type="predicted"/>
<organism evidence="1 2">
    <name type="scientific">Macroventuria anomochaeta</name>
    <dbReference type="NCBI Taxonomy" id="301207"/>
    <lineage>
        <taxon>Eukaryota</taxon>
        <taxon>Fungi</taxon>
        <taxon>Dikarya</taxon>
        <taxon>Ascomycota</taxon>
        <taxon>Pezizomycotina</taxon>
        <taxon>Dothideomycetes</taxon>
        <taxon>Pleosporomycetidae</taxon>
        <taxon>Pleosporales</taxon>
        <taxon>Pleosporineae</taxon>
        <taxon>Didymellaceae</taxon>
        <taxon>Macroventuria</taxon>
    </lineage>
</organism>